<evidence type="ECO:0000313" key="2">
    <source>
        <dbReference type="EMBL" id="SVC54750.1"/>
    </source>
</evidence>
<dbReference type="Gene3D" id="2.130.10.130">
    <property type="entry name" value="Integrin alpha, N-terminal"/>
    <property type="match status" value="1"/>
</dbReference>
<dbReference type="PANTHER" id="PTHR46580:SF2">
    <property type="entry name" value="MAM DOMAIN-CONTAINING PROTEIN"/>
    <property type="match status" value="1"/>
</dbReference>
<sequence length="375" mass="41643">CGGTGAAGLELADMDGDGDLDALVGASEFETGARNYTGIVWNNGNGDFPTKFDHVNKVLTSYNTTPLPQHKDKWGHIPEVSAADLDNDGDLDIVYSRTGYLYVGTAIQIIENLGNKKFKDHGIFPLVEAPDDFIPVHEGNEWNDFIESIRFRDLDKDGDIDLYLSSSMSLKTNGMVLLNHGDFSFELLQPDTNTYHSDLFSNALSELSEIRFEGEDSFMPFDNPIPLENSGALLIGFNDLVYSQARNGNPLVETRIHLKFGGHDISTNMSIQYYPGHEFMGARLSFNPYNPENWGGVEKIKTIGANGKFLIGHWEIGDNSTAMAELGIDAVLKDVQLKVRTILEALDKQKALYFKQEQEELEIAAIIEQPLLDEL</sequence>
<keyword evidence="1" id="KW-0732">Signal</keyword>
<evidence type="ECO:0008006" key="3">
    <source>
        <dbReference type="Google" id="ProtNLM"/>
    </source>
</evidence>
<dbReference type="SUPFAM" id="SSF69318">
    <property type="entry name" value="Integrin alpha N-terminal domain"/>
    <property type="match status" value="1"/>
</dbReference>
<reference evidence="2" key="1">
    <citation type="submission" date="2018-05" db="EMBL/GenBank/DDBJ databases">
        <authorList>
            <person name="Lanie J.A."/>
            <person name="Ng W.-L."/>
            <person name="Kazmierczak K.M."/>
            <person name="Andrzejewski T.M."/>
            <person name="Davidsen T.M."/>
            <person name="Wayne K.J."/>
            <person name="Tettelin H."/>
            <person name="Glass J.I."/>
            <person name="Rusch D."/>
            <person name="Podicherti R."/>
            <person name="Tsui H.-C.T."/>
            <person name="Winkler M.E."/>
        </authorList>
    </citation>
    <scope>NUCLEOTIDE SEQUENCE</scope>
</reference>
<feature type="non-terminal residue" evidence="2">
    <location>
        <position position="1"/>
    </location>
</feature>
<dbReference type="PANTHER" id="PTHR46580">
    <property type="entry name" value="SENSOR KINASE-RELATED"/>
    <property type="match status" value="1"/>
</dbReference>
<feature type="non-terminal residue" evidence="2">
    <location>
        <position position="375"/>
    </location>
</feature>
<protein>
    <recommendedName>
        <fullName evidence="3">ASPIC/UnbV domain-containing protein</fullName>
    </recommendedName>
</protein>
<dbReference type="InterPro" id="IPR013517">
    <property type="entry name" value="FG-GAP"/>
</dbReference>
<accession>A0A382N1R5</accession>
<proteinExistence type="predicted"/>
<dbReference type="EMBL" id="UINC01097221">
    <property type="protein sequence ID" value="SVC54750.1"/>
    <property type="molecule type" value="Genomic_DNA"/>
</dbReference>
<dbReference type="InterPro" id="IPR028994">
    <property type="entry name" value="Integrin_alpha_N"/>
</dbReference>
<organism evidence="2">
    <name type="scientific">marine metagenome</name>
    <dbReference type="NCBI Taxonomy" id="408172"/>
    <lineage>
        <taxon>unclassified sequences</taxon>
        <taxon>metagenomes</taxon>
        <taxon>ecological metagenomes</taxon>
    </lineage>
</organism>
<dbReference type="Pfam" id="PF13517">
    <property type="entry name" value="FG-GAP_3"/>
    <property type="match status" value="1"/>
</dbReference>
<gene>
    <name evidence="2" type="ORF">METZ01_LOCUS307604</name>
</gene>
<dbReference type="AlphaFoldDB" id="A0A382N1R5"/>
<name>A0A382N1R5_9ZZZZ</name>
<evidence type="ECO:0000256" key="1">
    <source>
        <dbReference type="ARBA" id="ARBA00022729"/>
    </source>
</evidence>